<reference evidence="3" key="1">
    <citation type="submission" date="2015-11" db="EMBL/GenBank/DDBJ databases">
        <title>Draft Genome Sequence of the Radioresistant Bacterium Deinococcus grandis, Isolated from Freshwater Fish in Japan.</title>
        <authorList>
            <person name="Satoh K."/>
            <person name="Onodera T."/>
            <person name="Omoso K."/>
            <person name="Takeda-Yano K."/>
            <person name="Katayama T."/>
            <person name="Oono Y."/>
            <person name="Narumi I."/>
        </authorList>
    </citation>
    <scope>NUCLEOTIDE SEQUENCE [LARGE SCALE GENOMIC DNA]</scope>
    <source>
        <strain evidence="3">ATCC 43672</strain>
    </source>
</reference>
<dbReference type="InterPro" id="IPR011009">
    <property type="entry name" value="Kinase-like_dom_sf"/>
</dbReference>
<proteinExistence type="predicted"/>
<name>A0A124BR49_9DEIO</name>
<evidence type="ECO:0000313" key="3">
    <source>
        <dbReference type="Proteomes" id="UP000056209"/>
    </source>
</evidence>
<dbReference type="OrthoDB" id="101887at2"/>
<gene>
    <name evidence="2" type="ORF">DEIGR_100124</name>
</gene>
<feature type="domain" description="Aminoglycoside phosphotransferase" evidence="1">
    <location>
        <begin position="201"/>
        <end position="359"/>
    </location>
</feature>
<comment type="caution">
    <text evidence="2">The sequence shown here is derived from an EMBL/GenBank/DDBJ whole genome shotgun (WGS) entry which is preliminary data.</text>
</comment>
<keyword evidence="2" id="KW-0808">Transferase</keyword>
<keyword evidence="3" id="KW-1185">Reference proteome</keyword>
<evidence type="ECO:0000313" key="2">
    <source>
        <dbReference type="EMBL" id="GAQ20097.1"/>
    </source>
</evidence>
<dbReference type="Gene3D" id="3.90.1200.10">
    <property type="match status" value="1"/>
</dbReference>
<dbReference type="EMBL" id="BCMS01000001">
    <property type="protein sequence ID" value="GAQ20097.1"/>
    <property type="molecule type" value="Genomic_DNA"/>
</dbReference>
<dbReference type="GO" id="GO:0016740">
    <property type="term" value="F:transferase activity"/>
    <property type="evidence" value="ECO:0007669"/>
    <property type="project" value="UniProtKB-KW"/>
</dbReference>
<dbReference type="AlphaFoldDB" id="A0A124BR49"/>
<dbReference type="SUPFAM" id="SSF56112">
    <property type="entry name" value="Protein kinase-like (PK-like)"/>
    <property type="match status" value="1"/>
</dbReference>
<dbReference type="RefSeq" id="WP_058974384.1">
    <property type="nucleotide sequence ID" value="NZ_BCMS01000001.1"/>
</dbReference>
<dbReference type="Proteomes" id="UP000056209">
    <property type="component" value="Unassembled WGS sequence"/>
</dbReference>
<dbReference type="Pfam" id="PF01636">
    <property type="entry name" value="APH"/>
    <property type="match status" value="1"/>
</dbReference>
<protein>
    <submittedName>
        <fullName evidence="2">Phosphotransferase</fullName>
    </submittedName>
</protein>
<accession>A0A124BR49</accession>
<organism evidence="2 3">
    <name type="scientific">Deinococcus grandis</name>
    <dbReference type="NCBI Taxonomy" id="57498"/>
    <lineage>
        <taxon>Bacteria</taxon>
        <taxon>Thermotogati</taxon>
        <taxon>Deinococcota</taxon>
        <taxon>Deinococci</taxon>
        <taxon>Deinococcales</taxon>
        <taxon>Deinococcaceae</taxon>
        <taxon>Deinococcus</taxon>
    </lineage>
</organism>
<evidence type="ECO:0000259" key="1">
    <source>
        <dbReference type="Pfam" id="PF01636"/>
    </source>
</evidence>
<dbReference type="InterPro" id="IPR002575">
    <property type="entry name" value="Aminoglycoside_PTrfase"/>
</dbReference>
<sequence>MTDAVRRETTLHLLLTRPGGAEVACRTLTVDHPVYYGEHVLEAARAVGVEGWLGRRLAFTGHGTGEDGVTRATCAWQLFTPDLTGAAPGPDELRELADAARASTRTPWFGPHWHADALSWLDDELAAQDRPRLGTPVVLKHWQISLLWRVPTQGGDVYFKAVPDFFAREVTVTCALSGVPGAAPPVLAADTRRGLLLLDGCGEAGGDPAAVLRQLARVQRATLPLLPELNLRDRGPAYLLARLDALFSDASLHADEHGPHPDALTPEEAATLRARRPELEAALERLRASPIPLTLGHGDLHSGNVTTRGKQVTLLDWSDASLTHPFLDANPAYLCPDGTDPVTLDAARDAYLREWTDLAPPDDLRALHADAMLAGEVYRALGYFDGIQGAVEDRREWAGAHLWHLRRLRHALMNRLPPPPCP</sequence>